<comment type="similarity">
    <text evidence="1">Belongs to the DinB family.</text>
</comment>
<dbReference type="Pfam" id="PF05163">
    <property type="entry name" value="DinB"/>
    <property type="match status" value="1"/>
</dbReference>
<evidence type="ECO:0000313" key="5">
    <source>
        <dbReference type="Proteomes" id="UP000030153"/>
    </source>
</evidence>
<dbReference type="EMBL" id="AVBG01000011">
    <property type="protein sequence ID" value="KGP90598.1"/>
    <property type="molecule type" value="Genomic_DNA"/>
</dbReference>
<accession>A0A0A2UV04</accession>
<dbReference type="GO" id="GO:0046872">
    <property type="term" value="F:metal ion binding"/>
    <property type="evidence" value="ECO:0007669"/>
    <property type="project" value="UniProtKB-KW"/>
</dbReference>
<gene>
    <name evidence="4" type="ORF">N780_04200</name>
</gene>
<dbReference type="Gene3D" id="1.20.120.450">
    <property type="entry name" value="dinb family like domain"/>
    <property type="match status" value="1"/>
</dbReference>
<feature type="binding site" evidence="3">
    <location>
        <position position="129"/>
    </location>
    <ligand>
        <name>a divalent metal cation</name>
        <dbReference type="ChEBI" id="CHEBI:60240"/>
    </ligand>
</feature>
<evidence type="ECO:0000313" key="4">
    <source>
        <dbReference type="EMBL" id="KGP90598.1"/>
    </source>
</evidence>
<keyword evidence="2 3" id="KW-0479">Metal-binding</keyword>
<dbReference type="Proteomes" id="UP000030153">
    <property type="component" value="Unassembled WGS sequence"/>
</dbReference>
<dbReference type="PANTHER" id="PTHR37302:SF3">
    <property type="entry name" value="DAMAGE-INDUCIBLE PROTEIN DINB"/>
    <property type="match status" value="1"/>
</dbReference>
<dbReference type="RefSeq" id="WP_036785318.1">
    <property type="nucleotide sequence ID" value="NZ_AVBG01000011.1"/>
</dbReference>
<dbReference type="AlphaFoldDB" id="A0A0A2UV04"/>
<dbReference type="PANTHER" id="PTHR37302">
    <property type="entry name" value="SLR1116 PROTEIN"/>
    <property type="match status" value="1"/>
</dbReference>
<feature type="binding site" evidence="3">
    <location>
        <position position="125"/>
    </location>
    <ligand>
        <name>a divalent metal cation</name>
        <dbReference type="ChEBI" id="CHEBI:60240"/>
    </ligand>
</feature>
<dbReference type="InterPro" id="IPR007837">
    <property type="entry name" value="DinB"/>
</dbReference>
<dbReference type="eggNOG" id="COG2318">
    <property type="taxonomic scope" value="Bacteria"/>
</dbReference>
<name>A0A0A2UV04_9BACI</name>
<evidence type="ECO:0000256" key="3">
    <source>
        <dbReference type="PIRSR" id="PIRSR607837-1"/>
    </source>
</evidence>
<dbReference type="SUPFAM" id="SSF109854">
    <property type="entry name" value="DinB/YfiT-like putative metalloenzymes"/>
    <property type="match status" value="1"/>
</dbReference>
<evidence type="ECO:0000256" key="2">
    <source>
        <dbReference type="ARBA" id="ARBA00022723"/>
    </source>
</evidence>
<comment type="caution">
    <text evidence="4">The sequence shown here is derived from an EMBL/GenBank/DDBJ whole genome shotgun (WGS) entry which is preliminary data.</text>
</comment>
<dbReference type="OrthoDB" id="118635at2"/>
<feature type="binding site" evidence="3">
    <location>
        <position position="44"/>
    </location>
    <ligand>
        <name>a divalent metal cation</name>
        <dbReference type="ChEBI" id="CHEBI:60240"/>
    </ligand>
</feature>
<evidence type="ECO:0000256" key="1">
    <source>
        <dbReference type="ARBA" id="ARBA00008635"/>
    </source>
</evidence>
<sequence length="155" mass="18599">MKYLFEYNWSLRNRWIDWCNHLTVEDLFQERSGGHQSFIRNLFHIIDVEQRWYARLTGRKILRLDCNHYNSLELLSELSVSIVPEIRTFIDKEIYEEKEVTFETKDRQTTIICTHGEILRHMIAHEIHHIGQLSVWAREIGKEPVSANFIGQNLM</sequence>
<protein>
    <submittedName>
        <fullName evidence="4">Damage-inducible protein DinB</fullName>
    </submittedName>
</protein>
<reference evidence="4 5" key="1">
    <citation type="submission" date="2013-08" db="EMBL/GenBank/DDBJ databases">
        <title>Genome of Pontibacillus chungwhensis.</title>
        <authorList>
            <person name="Wang Q."/>
            <person name="Wang G."/>
        </authorList>
    </citation>
    <scope>NUCLEOTIDE SEQUENCE [LARGE SCALE GENOMIC DNA]</scope>
    <source>
        <strain evidence="4 5">BH030062</strain>
    </source>
</reference>
<proteinExistence type="inferred from homology"/>
<organism evidence="4 5">
    <name type="scientific">Pontibacillus chungwhensis BH030062</name>
    <dbReference type="NCBI Taxonomy" id="1385513"/>
    <lineage>
        <taxon>Bacteria</taxon>
        <taxon>Bacillati</taxon>
        <taxon>Bacillota</taxon>
        <taxon>Bacilli</taxon>
        <taxon>Bacillales</taxon>
        <taxon>Bacillaceae</taxon>
        <taxon>Pontibacillus</taxon>
    </lineage>
</organism>
<keyword evidence="5" id="KW-1185">Reference proteome</keyword>
<dbReference type="InterPro" id="IPR034660">
    <property type="entry name" value="DinB/YfiT-like"/>
</dbReference>